<proteinExistence type="predicted"/>
<gene>
    <name evidence="1" type="ORF">EMO91_09215</name>
</gene>
<dbReference type="EMBL" id="RZUH01000007">
    <property type="protein sequence ID" value="KAA8827220.1"/>
    <property type="molecule type" value="Genomic_DNA"/>
</dbReference>
<dbReference type="Proteomes" id="UP000410049">
    <property type="component" value="Unassembled WGS sequence"/>
</dbReference>
<organism evidence="1 2">
    <name type="scientific">Bifidobacterium myosotis</name>
    <dbReference type="NCBI Taxonomy" id="1630166"/>
    <lineage>
        <taxon>Bacteria</taxon>
        <taxon>Bacillati</taxon>
        <taxon>Actinomycetota</taxon>
        <taxon>Actinomycetes</taxon>
        <taxon>Bifidobacteriales</taxon>
        <taxon>Bifidobacteriaceae</taxon>
        <taxon>Bifidobacterium</taxon>
    </lineage>
</organism>
<comment type="caution">
    <text evidence="1">The sequence shown here is derived from an EMBL/GenBank/DDBJ whole genome shotgun (WGS) entry which is preliminary data.</text>
</comment>
<dbReference type="RefSeq" id="WP_150379689.1">
    <property type="nucleotide sequence ID" value="NZ_RZUH01000007.1"/>
</dbReference>
<dbReference type="AlphaFoldDB" id="A0A5M9ZI40"/>
<sequence>MKFKGTVSFYGRTGILTLDVPSVTDGRTTEDYRNFNPVSSYLSNSSLIVRAFNEAVRAFNHVLNSDDLANDDLHDYKEANE</sequence>
<reference evidence="1 2" key="1">
    <citation type="journal article" date="2019" name="Syst. Appl. Microbiol.">
        <title>Characterization of Bifidobacterium species in feaces of the Egyptian fruit bat: Description of B. vespertilionis sp. nov. and B. rousetti sp. nov.</title>
        <authorList>
            <person name="Modesto M."/>
            <person name="Satti M."/>
            <person name="Watanabe K."/>
            <person name="Puglisi E."/>
            <person name="Morelli L."/>
            <person name="Huang C.-H."/>
            <person name="Liou J.-S."/>
            <person name="Miyashita M."/>
            <person name="Tamura T."/>
            <person name="Saito S."/>
            <person name="Mori K."/>
            <person name="Huang L."/>
            <person name="Sciavilla P."/>
            <person name="Sandri C."/>
            <person name="Spiezio C."/>
            <person name="Vitali F."/>
            <person name="Cavalieri D."/>
            <person name="Perpetuini G."/>
            <person name="Tofalo R."/>
            <person name="Bonetti A."/>
            <person name="Arita M."/>
            <person name="Mattarelli P."/>
        </authorList>
    </citation>
    <scope>NUCLEOTIDE SEQUENCE [LARGE SCALE GENOMIC DNA]</scope>
    <source>
        <strain evidence="1 2">RST17</strain>
    </source>
</reference>
<evidence type="ECO:0000313" key="1">
    <source>
        <dbReference type="EMBL" id="KAA8827220.1"/>
    </source>
</evidence>
<protein>
    <submittedName>
        <fullName evidence="1">Uncharacterized protein</fullName>
    </submittedName>
</protein>
<name>A0A5M9ZI40_9BIFI</name>
<evidence type="ECO:0000313" key="2">
    <source>
        <dbReference type="Proteomes" id="UP000410049"/>
    </source>
</evidence>
<accession>A0A5M9ZI40</accession>